<dbReference type="AlphaFoldDB" id="A0AAU8DVZ3"/>
<dbReference type="PANTHER" id="PTHR21089:SF1">
    <property type="entry name" value="BIFUNCTIONAL 3-DEHYDROQUINATE DEHYDRATASE_SHIKIMATE DEHYDROGENASE, CHLOROPLASTIC"/>
    <property type="match status" value="1"/>
</dbReference>
<dbReference type="RefSeq" id="WP_353651501.1">
    <property type="nucleotide sequence ID" value="NZ_CP159218.1"/>
</dbReference>
<dbReference type="InterPro" id="IPR022893">
    <property type="entry name" value="Shikimate_DH_fam"/>
</dbReference>
<keyword evidence="2" id="KW-0028">Amino-acid biosynthesis</keyword>
<evidence type="ECO:0000259" key="3">
    <source>
        <dbReference type="Pfam" id="PF08501"/>
    </source>
</evidence>
<reference evidence="5" key="1">
    <citation type="submission" date="2024-05" db="EMBL/GenBank/DDBJ databases">
        <authorList>
            <person name="Cai S.Y."/>
            <person name="Jin L.M."/>
            <person name="Li H.R."/>
        </authorList>
    </citation>
    <scope>NUCLEOTIDE SEQUENCE</scope>
    <source>
        <strain evidence="5">A5-74</strain>
    </source>
</reference>
<dbReference type="InterPro" id="IPR041121">
    <property type="entry name" value="SDH_C"/>
</dbReference>
<dbReference type="GO" id="GO:0009423">
    <property type="term" value="P:chorismate biosynthetic process"/>
    <property type="evidence" value="ECO:0007669"/>
    <property type="project" value="TreeGrafter"/>
</dbReference>
<dbReference type="Pfam" id="PF08501">
    <property type="entry name" value="Shikimate_dh_N"/>
    <property type="match status" value="1"/>
</dbReference>
<gene>
    <name evidence="5" type="ORF">ABLG96_13455</name>
</gene>
<keyword evidence="2" id="KW-0057">Aromatic amino acid biosynthesis</keyword>
<dbReference type="GO" id="GO:0009073">
    <property type="term" value="P:aromatic amino acid family biosynthetic process"/>
    <property type="evidence" value="ECO:0007669"/>
    <property type="project" value="UniProtKB-KW"/>
</dbReference>
<dbReference type="Gene3D" id="3.40.50.10860">
    <property type="entry name" value="Leucine Dehydrogenase, chain A, domain 1"/>
    <property type="match status" value="1"/>
</dbReference>
<comment type="pathway">
    <text evidence="1">Metabolic intermediate biosynthesis; chorismate biosynthesis; chorismate from D-erythrose 4-phosphate and phosphoenolpyruvate: step 4/7.</text>
</comment>
<evidence type="ECO:0000256" key="1">
    <source>
        <dbReference type="ARBA" id="ARBA00004871"/>
    </source>
</evidence>
<feature type="domain" description="SDH C-terminal" evidence="4">
    <location>
        <begin position="237"/>
        <end position="264"/>
    </location>
</feature>
<dbReference type="PANTHER" id="PTHR21089">
    <property type="entry name" value="SHIKIMATE DEHYDROGENASE"/>
    <property type="match status" value="1"/>
</dbReference>
<evidence type="ECO:0000256" key="2">
    <source>
        <dbReference type="ARBA" id="ARBA00023141"/>
    </source>
</evidence>
<evidence type="ECO:0000313" key="5">
    <source>
        <dbReference type="EMBL" id="XCG65897.1"/>
    </source>
</evidence>
<evidence type="ECO:0000259" key="4">
    <source>
        <dbReference type="Pfam" id="PF18317"/>
    </source>
</evidence>
<proteinExistence type="predicted"/>
<dbReference type="GO" id="GO:0004764">
    <property type="term" value="F:shikimate 3-dehydrogenase (NADP+) activity"/>
    <property type="evidence" value="ECO:0007669"/>
    <property type="project" value="UniProtKB-EC"/>
</dbReference>
<dbReference type="EC" id="1.1.1.25" evidence="5"/>
<dbReference type="GO" id="GO:0005829">
    <property type="term" value="C:cytosol"/>
    <property type="evidence" value="ECO:0007669"/>
    <property type="project" value="TreeGrafter"/>
</dbReference>
<dbReference type="InterPro" id="IPR036291">
    <property type="entry name" value="NAD(P)-bd_dom_sf"/>
</dbReference>
<name>A0AAU8DVZ3_9ACTN</name>
<protein>
    <submittedName>
        <fullName evidence="5">Shikimate dehydrogenase</fullName>
        <ecNumber evidence="5">1.1.1.25</ecNumber>
    </submittedName>
</protein>
<dbReference type="GO" id="GO:0019632">
    <property type="term" value="P:shikimate metabolic process"/>
    <property type="evidence" value="ECO:0007669"/>
    <property type="project" value="TreeGrafter"/>
</dbReference>
<dbReference type="GO" id="GO:0050661">
    <property type="term" value="F:NADP binding"/>
    <property type="evidence" value="ECO:0007669"/>
    <property type="project" value="TreeGrafter"/>
</dbReference>
<feature type="domain" description="Shikimate dehydrogenase substrate binding N-terminal" evidence="3">
    <location>
        <begin position="6"/>
        <end position="88"/>
    </location>
</feature>
<dbReference type="Pfam" id="PF18317">
    <property type="entry name" value="SDH_C"/>
    <property type="match status" value="1"/>
</dbReference>
<accession>A0AAU8DVZ3</accession>
<dbReference type="InterPro" id="IPR046346">
    <property type="entry name" value="Aminoacid_DH-like_N_sf"/>
</dbReference>
<organism evidence="5">
    <name type="scientific">Nakamurella sp. A5-74</name>
    <dbReference type="NCBI Taxonomy" id="3158264"/>
    <lineage>
        <taxon>Bacteria</taxon>
        <taxon>Bacillati</taxon>
        <taxon>Actinomycetota</taxon>
        <taxon>Actinomycetes</taxon>
        <taxon>Nakamurellales</taxon>
        <taxon>Nakamurellaceae</taxon>
        <taxon>Nakamurella</taxon>
    </lineage>
</organism>
<dbReference type="EMBL" id="CP159218">
    <property type="protein sequence ID" value="XCG65897.1"/>
    <property type="molecule type" value="Genomic_DNA"/>
</dbReference>
<dbReference type="NCBIfam" id="NF001311">
    <property type="entry name" value="PRK00258.1-3"/>
    <property type="match status" value="1"/>
</dbReference>
<keyword evidence="5" id="KW-0560">Oxidoreductase</keyword>
<dbReference type="SUPFAM" id="SSF51735">
    <property type="entry name" value="NAD(P)-binding Rossmann-fold domains"/>
    <property type="match status" value="1"/>
</dbReference>
<sequence>MRRCAVLGRPVEHSLSPVLHTAGYRASGLRGWSYERIDCGAEDLPDLVAALSSEWRGLSVTMPGKAAAAAVADVRSPRVDRLRVANTLVRLPDGGWSAENTDVDGVIGALAAHRVPVGGRTLVLGGGGTALAVVAALAERGVGSLVVAGRRPESTAAALELAGALGLSAHGIGFDAAAIAGLGGCELLVSTVPAGAADPLADLLAGIPVVLDVVYHPWPTALVAAGATDRVVVTGQDMLLHQAVRQFELFTGQLAPIAAMRDALAAAVPDGPPLPLPADGAS</sequence>
<dbReference type="SUPFAM" id="SSF53223">
    <property type="entry name" value="Aminoacid dehydrogenase-like, N-terminal domain"/>
    <property type="match status" value="1"/>
</dbReference>
<dbReference type="Gene3D" id="3.40.50.720">
    <property type="entry name" value="NAD(P)-binding Rossmann-like Domain"/>
    <property type="match status" value="1"/>
</dbReference>
<dbReference type="InterPro" id="IPR013708">
    <property type="entry name" value="Shikimate_DH-bd_N"/>
</dbReference>